<dbReference type="Proteomes" id="UP000332933">
    <property type="component" value="Unassembled WGS sequence"/>
</dbReference>
<protein>
    <submittedName>
        <fullName evidence="3">Aste57867_12292 protein</fullName>
    </submittedName>
</protein>
<reference evidence="2" key="2">
    <citation type="submission" date="2019-06" db="EMBL/GenBank/DDBJ databases">
        <title>Genomics analysis of Aphanomyces spp. identifies a new class of oomycete effector associated with host adaptation.</title>
        <authorList>
            <person name="Gaulin E."/>
        </authorList>
    </citation>
    <scope>NUCLEOTIDE SEQUENCE</scope>
    <source>
        <strain evidence="2">CBS 578.67</strain>
    </source>
</reference>
<gene>
    <name evidence="3" type="primary">Aste57867_12292</name>
    <name evidence="2" type="ORF">As57867_012247</name>
    <name evidence="3" type="ORF">ASTE57867_12292</name>
</gene>
<evidence type="ECO:0000313" key="4">
    <source>
        <dbReference type="Proteomes" id="UP000332933"/>
    </source>
</evidence>
<dbReference type="AlphaFoldDB" id="A0A485KV51"/>
<accession>A0A485KV51</accession>
<evidence type="ECO:0000313" key="2">
    <source>
        <dbReference type="EMBL" id="KAF0697018.1"/>
    </source>
</evidence>
<dbReference type="EMBL" id="VJMH01005348">
    <property type="protein sequence ID" value="KAF0697018.1"/>
    <property type="molecule type" value="Genomic_DNA"/>
</dbReference>
<feature type="region of interest" description="Disordered" evidence="1">
    <location>
        <begin position="220"/>
        <end position="277"/>
    </location>
</feature>
<dbReference type="OrthoDB" id="78207at2759"/>
<dbReference type="EMBL" id="CAADRA010005369">
    <property type="protein sequence ID" value="VFT89145.1"/>
    <property type="molecule type" value="Genomic_DNA"/>
</dbReference>
<feature type="compositionally biased region" description="Polar residues" evidence="1">
    <location>
        <begin position="330"/>
        <end position="339"/>
    </location>
</feature>
<feature type="compositionally biased region" description="Basic residues" evidence="1">
    <location>
        <begin position="312"/>
        <end position="325"/>
    </location>
</feature>
<feature type="compositionally biased region" description="Basic and acidic residues" evidence="1">
    <location>
        <begin position="265"/>
        <end position="277"/>
    </location>
</feature>
<keyword evidence="4" id="KW-1185">Reference proteome</keyword>
<proteinExistence type="predicted"/>
<sequence length="540" mass="59932">MADESMDVLEREWAASVIQQTWKAYTDYQWRKWRETHNDGHRNDYDEDEPGVSSGEELLAALDDPVHDDGGFDSTRTIHGVDSAEGSKLSGQGLEEPITTTDSATCRDPTQTAKRIDDDDEHAAIVQARLDSDAKFQTLKAKESVLDLQVQALLQQQQDLEAQQQKLRLFKQQHDKDAKERKKLAKFRAKQCQEIERRRQDEAAKFRVLENMHIIKDVGLDKPKPAKKHNPTTTLTATATMGDGAVAPKMKSYPRLPDLQSKQHPPTDTKEAPLEPKFKPCTKHVISAYAQDLTPLVNGEKPKRVKVDVVKGKPKQKKPSSKVKHVAASEPSTTNQAFDNQFDDLDMPPPITIPKPSATTMIMPKTTAKYTVSATPLTAEIKHVAWATNYTKEFETPLLTMQQDFESTLQSILKPNFKSSTEAPPTNLSTPLSFGPPSFAVPTNTPNNVVAVGSANTMSRRDFLLNKYGKIEQEVVAPTPEVGLSSVTEGPTPTPSTTTNWQYSSDRLQSILAKYKVATSASDIKGSNAQSLIEKYAPRS</sequence>
<evidence type="ECO:0000256" key="1">
    <source>
        <dbReference type="SAM" id="MobiDB-lite"/>
    </source>
</evidence>
<feature type="region of interest" description="Disordered" evidence="1">
    <location>
        <begin position="36"/>
        <end position="108"/>
    </location>
</feature>
<evidence type="ECO:0000313" key="3">
    <source>
        <dbReference type="EMBL" id="VFT89145.1"/>
    </source>
</evidence>
<organism evidence="3 4">
    <name type="scientific">Aphanomyces stellatus</name>
    <dbReference type="NCBI Taxonomy" id="120398"/>
    <lineage>
        <taxon>Eukaryota</taxon>
        <taxon>Sar</taxon>
        <taxon>Stramenopiles</taxon>
        <taxon>Oomycota</taxon>
        <taxon>Saprolegniomycetes</taxon>
        <taxon>Saprolegniales</taxon>
        <taxon>Verrucalvaceae</taxon>
        <taxon>Aphanomyces</taxon>
    </lineage>
</organism>
<reference evidence="3 4" key="1">
    <citation type="submission" date="2019-03" db="EMBL/GenBank/DDBJ databases">
        <authorList>
            <person name="Gaulin E."/>
            <person name="Dumas B."/>
        </authorList>
    </citation>
    <scope>NUCLEOTIDE SEQUENCE [LARGE SCALE GENOMIC DNA]</scope>
    <source>
        <strain evidence="3">CBS 568.67</strain>
    </source>
</reference>
<feature type="region of interest" description="Disordered" evidence="1">
    <location>
        <begin position="482"/>
        <end position="501"/>
    </location>
</feature>
<feature type="compositionally biased region" description="Low complexity" evidence="1">
    <location>
        <begin position="485"/>
        <end position="499"/>
    </location>
</feature>
<name>A0A485KV51_9STRA</name>
<feature type="compositionally biased region" description="Polar residues" evidence="1">
    <location>
        <begin position="98"/>
        <end position="108"/>
    </location>
</feature>
<feature type="region of interest" description="Disordered" evidence="1">
    <location>
        <begin position="311"/>
        <end position="348"/>
    </location>
</feature>